<name>A0AAD5ZXB2_9POAL</name>
<dbReference type="Gene3D" id="1.10.10.60">
    <property type="entry name" value="Homeodomain-like"/>
    <property type="match status" value="1"/>
</dbReference>
<dbReference type="PANTHER" id="PTHR31499:SF11">
    <property type="entry name" value="MYB FAMILY TRANSCRIPTION FACTOR PHL8"/>
    <property type="match status" value="1"/>
</dbReference>
<keyword evidence="7" id="KW-1185">Reference proteome</keyword>
<evidence type="ECO:0000256" key="1">
    <source>
        <dbReference type="ARBA" id="ARBA00023015"/>
    </source>
</evidence>
<dbReference type="InterPro" id="IPR046955">
    <property type="entry name" value="PHR1-like"/>
</dbReference>
<keyword evidence="1" id="KW-0805">Transcription regulation</keyword>
<feature type="domain" description="HTH myb-type" evidence="5">
    <location>
        <begin position="22"/>
        <end position="79"/>
    </location>
</feature>
<protein>
    <recommendedName>
        <fullName evidence="5">HTH myb-type domain-containing protein</fullName>
    </recommendedName>
</protein>
<sequence length="266" mass="30427">MDIKEIYEEKCTREMALSVDAKPRLRWTEQLHEKFVHAVSQLGGADRATPKSVLRVMGVPGLTLYHLKSHLQKYRLAISRDNDGNHVSNGGDFDEEDTTCTHNVRTLQYDEESKEVPKINSDVLQAQLEIKKRLEEQIEVQRHLQLRIETQEKYLQSLLRSAQEILTGYNSNSKTELSELVSSVETDYRTSPFLCNGAQNTDCSTDSCLTSFERPELRNEVSDTEKHRLKRKLEVANGACSSDRTGEGKRMISNLGMERPEIDLNR</sequence>
<keyword evidence="3" id="KW-0804">Transcription</keyword>
<dbReference type="InterPro" id="IPR025756">
    <property type="entry name" value="Myb_CC_LHEQLE"/>
</dbReference>
<dbReference type="SUPFAM" id="SSF46689">
    <property type="entry name" value="Homeodomain-like"/>
    <property type="match status" value="1"/>
</dbReference>
<dbReference type="Proteomes" id="UP001210211">
    <property type="component" value="Unassembled WGS sequence"/>
</dbReference>
<evidence type="ECO:0000256" key="3">
    <source>
        <dbReference type="ARBA" id="ARBA00023163"/>
    </source>
</evidence>
<dbReference type="Pfam" id="PF14379">
    <property type="entry name" value="Myb_CC_LHEQLE"/>
    <property type="match status" value="1"/>
</dbReference>
<dbReference type="GO" id="GO:0003700">
    <property type="term" value="F:DNA-binding transcription factor activity"/>
    <property type="evidence" value="ECO:0007669"/>
    <property type="project" value="InterPro"/>
</dbReference>
<keyword evidence="4" id="KW-0539">Nucleus</keyword>
<keyword evidence="2" id="KW-0238">DNA-binding</keyword>
<accession>A0AAD5ZXB2</accession>
<proteinExistence type="predicted"/>
<dbReference type="PROSITE" id="PS51294">
    <property type="entry name" value="HTH_MYB"/>
    <property type="match status" value="1"/>
</dbReference>
<evidence type="ECO:0000313" key="7">
    <source>
        <dbReference type="Proteomes" id="UP001210211"/>
    </source>
</evidence>
<evidence type="ECO:0000259" key="5">
    <source>
        <dbReference type="PROSITE" id="PS51294"/>
    </source>
</evidence>
<dbReference type="InterPro" id="IPR009057">
    <property type="entry name" value="Homeodomain-like_sf"/>
</dbReference>
<dbReference type="InterPro" id="IPR017930">
    <property type="entry name" value="Myb_dom"/>
</dbReference>
<dbReference type="Pfam" id="PF00249">
    <property type="entry name" value="Myb_DNA-binding"/>
    <property type="match status" value="1"/>
</dbReference>
<dbReference type="GO" id="GO:0003677">
    <property type="term" value="F:DNA binding"/>
    <property type="evidence" value="ECO:0007669"/>
    <property type="project" value="UniProtKB-KW"/>
</dbReference>
<evidence type="ECO:0000256" key="4">
    <source>
        <dbReference type="ARBA" id="ARBA00023242"/>
    </source>
</evidence>
<comment type="caution">
    <text evidence="6">The sequence shown here is derived from an EMBL/GenBank/DDBJ whole genome shotgun (WGS) entry which is preliminary data.</text>
</comment>
<gene>
    <name evidence="6" type="ORF">LUZ61_009470</name>
</gene>
<reference evidence="6 7" key="1">
    <citation type="journal article" date="2022" name="Cell">
        <title>Repeat-based holocentromeres influence genome architecture and karyotype evolution.</title>
        <authorList>
            <person name="Hofstatter P.G."/>
            <person name="Thangavel G."/>
            <person name="Lux T."/>
            <person name="Neumann P."/>
            <person name="Vondrak T."/>
            <person name="Novak P."/>
            <person name="Zhang M."/>
            <person name="Costa L."/>
            <person name="Castellani M."/>
            <person name="Scott A."/>
            <person name="Toegelov H."/>
            <person name="Fuchs J."/>
            <person name="Mata-Sucre Y."/>
            <person name="Dias Y."/>
            <person name="Vanzela A.L.L."/>
            <person name="Huettel B."/>
            <person name="Almeida C.C.S."/>
            <person name="Simkova H."/>
            <person name="Souza G."/>
            <person name="Pedrosa-Harand A."/>
            <person name="Macas J."/>
            <person name="Mayer K.F.X."/>
            <person name="Houben A."/>
            <person name="Marques A."/>
        </authorList>
    </citation>
    <scope>NUCLEOTIDE SEQUENCE [LARGE SCALE GENOMIC DNA]</scope>
    <source>
        <strain evidence="6">RhyTen1mFocal</strain>
    </source>
</reference>
<organism evidence="6 7">
    <name type="scientific">Rhynchospora tenuis</name>
    <dbReference type="NCBI Taxonomy" id="198213"/>
    <lineage>
        <taxon>Eukaryota</taxon>
        <taxon>Viridiplantae</taxon>
        <taxon>Streptophyta</taxon>
        <taxon>Embryophyta</taxon>
        <taxon>Tracheophyta</taxon>
        <taxon>Spermatophyta</taxon>
        <taxon>Magnoliopsida</taxon>
        <taxon>Liliopsida</taxon>
        <taxon>Poales</taxon>
        <taxon>Cyperaceae</taxon>
        <taxon>Cyperoideae</taxon>
        <taxon>Rhynchosporeae</taxon>
        <taxon>Rhynchospora</taxon>
    </lineage>
</organism>
<dbReference type="FunFam" id="1.10.10.60:FF:000002">
    <property type="entry name" value="Myb family transcription factor"/>
    <property type="match status" value="1"/>
</dbReference>
<dbReference type="NCBIfam" id="TIGR01557">
    <property type="entry name" value="myb_SHAQKYF"/>
    <property type="match status" value="1"/>
</dbReference>
<dbReference type="InterPro" id="IPR006447">
    <property type="entry name" value="Myb_dom_plants"/>
</dbReference>
<dbReference type="AlphaFoldDB" id="A0AAD5ZXB2"/>
<dbReference type="PANTHER" id="PTHR31499">
    <property type="entry name" value="MYB FAMILY TRANSCRIPTION FACTOR PHL11"/>
    <property type="match status" value="1"/>
</dbReference>
<evidence type="ECO:0000256" key="2">
    <source>
        <dbReference type="ARBA" id="ARBA00023125"/>
    </source>
</evidence>
<dbReference type="EMBL" id="JAMRDG010000001">
    <property type="protein sequence ID" value="KAJ3705765.1"/>
    <property type="molecule type" value="Genomic_DNA"/>
</dbReference>
<evidence type="ECO:0000313" key="6">
    <source>
        <dbReference type="EMBL" id="KAJ3705765.1"/>
    </source>
</evidence>
<dbReference type="InterPro" id="IPR001005">
    <property type="entry name" value="SANT/Myb"/>
</dbReference>